<evidence type="ECO:0000256" key="1">
    <source>
        <dbReference type="ARBA" id="ARBA00022729"/>
    </source>
</evidence>
<gene>
    <name evidence="3" type="ORF">ABNX05_06845</name>
</gene>
<dbReference type="PANTHER" id="PTHR43308">
    <property type="entry name" value="OUTER MEMBRANE PROTEIN ALPHA-RELATED"/>
    <property type="match status" value="1"/>
</dbReference>
<feature type="domain" description="SLH" evidence="2">
    <location>
        <begin position="377"/>
        <end position="440"/>
    </location>
</feature>
<proteinExistence type="predicted"/>
<accession>A0ABV1MP95</accession>
<sequence length="556" mass="63822">MKKWLLLSVFLGMVLSVDFKAEASRISYFDKFMKDAPFWPVNARIEKVPDYSYDYYRMQLDEDSLVTFTFDDPSKGSILVALLQDDGSENGRSFAFIRTTEDDGEKNKTVQQLQLRAGLYYVRIDGPEEKPYNATYTVAPLKSPIDVEPNNKVQEANPIALNTPIKSVGTIDAFDDYYRFTLDKTSKVTLRTEKFNLQSFDSVKLLYVDIDDNKGHRYLATTTTPDFPKSDTEVLPPGTYTLKVSASTSGYNPTYQFIVKTEAIDHPETYKNSIFGTTLKAGKKIRGFLGRNDDYYFTLDHDQKVKFTITTDSKEIMSAILEKANESGEYRQIIDYQYVQQQGLYTITALLQAGNYKIEPSTRWQQQNEVNYTIQFDEVTYSDVPTTYRYYSEIMSLSTMGIIQGYTDGQFKPTNSITRRQVFTMLSRYNDLHLTPIREMIQFKDIIRFSADYTLILPFYSAGIVDGSNGKMDLSSNLTRAQLAKILVNTFDLKMKGTSTEFNDVSSKHYAYNYIQILASNGITKGSYGNFMPNEPVSREHFSLFLYRLFENMKES</sequence>
<dbReference type="PANTHER" id="PTHR43308:SF5">
    <property type="entry name" value="S-LAYER PROTEIN _ PEPTIDOGLYCAN ENDO-BETA-N-ACETYLGLUCOSAMINIDASE"/>
    <property type="match status" value="1"/>
</dbReference>
<comment type="caution">
    <text evidence="3">The sequence shown here is derived from an EMBL/GenBank/DDBJ whole genome shotgun (WGS) entry which is preliminary data.</text>
</comment>
<dbReference type="RefSeq" id="WP_349659046.1">
    <property type="nucleotide sequence ID" value="NZ_JBEGDG010000003.1"/>
</dbReference>
<dbReference type="Pfam" id="PF00395">
    <property type="entry name" value="SLH"/>
    <property type="match status" value="2"/>
</dbReference>
<dbReference type="SUPFAM" id="SSF89260">
    <property type="entry name" value="Collagen-binding domain"/>
    <property type="match status" value="2"/>
</dbReference>
<dbReference type="InterPro" id="IPR001119">
    <property type="entry name" value="SLH_dom"/>
</dbReference>
<evidence type="ECO:0000313" key="3">
    <source>
        <dbReference type="EMBL" id="MEQ6354332.1"/>
    </source>
</evidence>
<name>A0ABV1MP95_9BACI</name>
<evidence type="ECO:0000313" key="4">
    <source>
        <dbReference type="Proteomes" id="UP001478862"/>
    </source>
</evidence>
<reference evidence="3 4" key="1">
    <citation type="submission" date="2024-06" db="EMBL/GenBank/DDBJ databases">
        <title>Lysinibacillus zambalefons sp. nov., a Novel Firmicute Isolated from the Poon Bato Zambales Hyperalkaline Spring.</title>
        <authorList>
            <person name="Aja J.A."/>
            <person name="Lazaro J.E.H."/>
            <person name="Llorin L.D."/>
            <person name="Lim K.R."/>
            <person name="Teodosio J."/>
            <person name="Dalisay D.S."/>
        </authorList>
    </citation>
    <scope>NUCLEOTIDE SEQUENCE [LARGE SCALE GENOMIC DNA]</scope>
    <source>
        <strain evidence="3 4">M3</strain>
    </source>
</reference>
<protein>
    <submittedName>
        <fullName evidence="3">S-layer homology domain-containing protein</fullName>
    </submittedName>
</protein>
<dbReference type="InterPro" id="IPR051465">
    <property type="entry name" value="Cell_Envelope_Struct_Comp"/>
</dbReference>
<dbReference type="Proteomes" id="UP001478862">
    <property type="component" value="Unassembled WGS sequence"/>
</dbReference>
<keyword evidence="1" id="KW-0732">Signal</keyword>
<dbReference type="PROSITE" id="PS51272">
    <property type="entry name" value="SLH"/>
    <property type="match status" value="2"/>
</dbReference>
<dbReference type="Gene3D" id="2.60.120.380">
    <property type="match status" value="3"/>
</dbReference>
<keyword evidence="4" id="KW-1185">Reference proteome</keyword>
<feature type="domain" description="SLH" evidence="2">
    <location>
        <begin position="498"/>
        <end position="556"/>
    </location>
</feature>
<evidence type="ECO:0000259" key="2">
    <source>
        <dbReference type="PROSITE" id="PS51272"/>
    </source>
</evidence>
<dbReference type="EMBL" id="JBEGDG010000003">
    <property type="protein sequence ID" value="MEQ6354332.1"/>
    <property type="molecule type" value="Genomic_DNA"/>
</dbReference>
<organism evidence="3 4">
    <name type="scientific">Lysinibacillus zambalensis</name>
    <dbReference type="NCBI Taxonomy" id="3160866"/>
    <lineage>
        <taxon>Bacteria</taxon>
        <taxon>Bacillati</taxon>
        <taxon>Bacillota</taxon>
        <taxon>Bacilli</taxon>
        <taxon>Bacillales</taxon>
        <taxon>Bacillaceae</taxon>
        <taxon>Lysinibacillus</taxon>
    </lineage>
</organism>